<accession>A0AAD5UYK7</accession>
<feature type="region of interest" description="Disordered" evidence="1">
    <location>
        <begin position="471"/>
        <end position="511"/>
    </location>
</feature>
<name>A0AAD5UYK7_9APHY</name>
<protein>
    <submittedName>
        <fullName evidence="2">Uncharacterized protein</fullName>
    </submittedName>
</protein>
<comment type="caution">
    <text evidence="2">The sequence shown here is derived from an EMBL/GenBank/DDBJ whole genome shotgun (WGS) entry which is preliminary data.</text>
</comment>
<feature type="compositionally biased region" description="Polar residues" evidence="1">
    <location>
        <begin position="159"/>
        <end position="171"/>
    </location>
</feature>
<feature type="region of interest" description="Disordered" evidence="1">
    <location>
        <begin position="141"/>
        <end position="177"/>
    </location>
</feature>
<proteinExistence type="predicted"/>
<feature type="compositionally biased region" description="Polar residues" evidence="1">
    <location>
        <begin position="396"/>
        <end position="423"/>
    </location>
</feature>
<evidence type="ECO:0000313" key="2">
    <source>
        <dbReference type="EMBL" id="KAJ3479525.1"/>
    </source>
</evidence>
<feature type="compositionally biased region" description="Low complexity" evidence="1">
    <location>
        <begin position="260"/>
        <end position="279"/>
    </location>
</feature>
<feature type="compositionally biased region" description="Acidic residues" evidence="1">
    <location>
        <begin position="145"/>
        <end position="158"/>
    </location>
</feature>
<feature type="compositionally biased region" description="Polar residues" evidence="1">
    <location>
        <begin position="28"/>
        <end position="41"/>
    </location>
</feature>
<feature type="compositionally biased region" description="Low complexity" evidence="1">
    <location>
        <begin position="239"/>
        <end position="253"/>
    </location>
</feature>
<evidence type="ECO:0000256" key="1">
    <source>
        <dbReference type="SAM" id="MobiDB-lite"/>
    </source>
</evidence>
<evidence type="ECO:0000313" key="3">
    <source>
        <dbReference type="Proteomes" id="UP001212997"/>
    </source>
</evidence>
<feature type="compositionally biased region" description="Polar residues" evidence="1">
    <location>
        <begin position="473"/>
        <end position="487"/>
    </location>
</feature>
<keyword evidence="3" id="KW-1185">Reference proteome</keyword>
<feature type="region of interest" description="Disordered" evidence="1">
    <location>
        <begin position="1"/>
        <end position="47"/>
    </location>
</feature>
<feature type="region of interest" description="Disordered" evidence="1">
    <location>
        <begin position="353"/>
        <end position="458"/>
    </location>
</feature>
<organism evidence="2 3">
    <name type="scientific">Meripilus lineatus</name>
    <dbReference type="NCBI Taxonomy" id="2056292"/>
    <lineage>
        <taxon>Eukaryota</taxon>
        <taxon>Fungi</taxon>
        <taxon>Dikarya</taxon>
        <taxon>Basidiomycota</taxon>
        <taxon>Agaricomycotina</taxon>
        <taxon>Agaricomycetes</taxon>
        <taxon>Polyporales</taxon>
        <taxon>Meripilaceae</taxon>
        <taxon>Meripilus</taxon>
    </lineage>
</organism>
<gene>
    <name evidence="2" type="ORF">NLI96_g8992</name>
</gene>
<dbReference type="EMBL" id="JANAWD010000433">
    <property type="protein sequence ID" value="KAJ3479525.1"/>
    <property type="molecule type" value="Genomic_DNA"/>
</dbReference>
<feature type="compositionally biased region" description="Basic residues" evidence="1">
    <location>
        <begin position="365"/>
        <end position="375"/>
    </location>
</feature>
<feature type="region of interest" description="Disordered" evidence="1">
    <location>
        <begin position="234"/>
        <end position="279"/>
    </location>
</feature>
<feature type="compositionally biased region" description="Polar residues" evidence="1">
    <location>
        <begin position="1"/>
        <end position="15"/>
    </location>
</feature>
<reference evidence="2" key="1">
    <citation type="submission" date="2022-07" db="EMBL/GenBank/DDBJ databases">
        <title>Genome Sequence of Physisporinus lineatus.</title>
        <authorList>
            <person name="Buettner E."/>
        </authorList>
    </citation>
    <scope>NUCLEOTIDE SEQUENCE</scope>
    <source>
        <strain evidence="2">VT162</strain>
    </source>
</reference>
<dbReference type="AlphaFoldDB" id="A0AAD5UYK7"/>
<dbReference type="Proteomes" id="UP001212997">
    <property type="component" value="Unassembled WGS sequence"/>
</dbReference>
<sequence length="546" mass="59593">MQRQPTTAAPPSLSSVLPMDQITRKRSSLLSSAPHTPTTGNLPLPLFPTNKNRYSTDSWDSSNCSAIDETEWEWKPEQTRLLTLDALPAHLLTPFNGPIPPSNLLDKIAKGVIKAKGPLDWPHSLRSTRAKIVELARERAKECTDGDTSDTIAEEESNGSDVPLQQTTNTGPKRPLYRQSSMDFMQTAKIDIKDNGNIRRCVHFSLIFPPRSPLADGPESLSRRLQRTDRILTSPTYHPYALPSRPSSPAPFAFTKRGTPSLNPSTPSSTTLNSSISSSRSCRLQRSISSLSSASDQFSLSSVEHKMRRIKRAETFSVSEAFARPLKRAPSFSASSRGSMESVAMSIDFNARDSDVTSDEEEKIRYRRKTKKARTKATSPPPTRIPLTPSKPGRLSTPTNVTPSATPISKATPTNRDSRSSAVKASAKPRANLKRNPSILGPELPNPQPNLEPPASIRAAYSPYPKPFKVVRSPSQVPESPYSLTNVPPTTPQTQPTRTLKRTKASASLNRRAPARKISFGSLAPPVEEPVVGGAGLGLGSAFQLR</sequence>